<organism evidence="3 4">
    <name type="scientific">Sedimentibacter hydroxybenzoicus DSM 7310</name>
    <dbReference type="NCBI Taxonomy" id="1123245"/>
    <lineage>
        <taxon>Bacteria</taxon>
        <taxon>Bacillati</taxon>
        <taxon>Bacillota</taxon>
        <taxon>Tissierellia</taxon>
        <taxon>Sedimentibacter</taxon>
    </lineage>
</organism>
<accession>A0A974GXU4</accession>
<proteinExistence type="predicted"/>
<protein>
    <submittedName>
        <fullName evidence="3">Biotin--[acetyl-CoA-carboxylase] ligase</fullName>
        <ecNumber evidence="3">6.3.4.15</ecNumber>
    </submittedName>
</protein>
<evidence type="ECO:0000313" key="4">
    <source>
        <dbReference type="Proteomes" id="UP000611629"/>
    </source>
</evidence>
<dbReference type="AlphaFoldDB" id="A0A974GXU4"/>
<dbReference type="GO" id="GO:0004077">
    <property type="term" value="F:biotin--[biotin carboxyl-carrier protein] ligase activity"/>
    <property type="evidence" value="ECO:0007669"/>
    <property type="project" value="UniProtKB-EC"/>
</dbReference>
<dbReference type="RefSeq" id="WP_179239702.1">
    <property type="nucleotide sequence ID" value="NZ_JACBNQ010000035.1"/>
</dbReference>
<dbReference type="EMBL" id="JACBNQ010000035">
    <property type="protein sequence ID" value="NYB75984.1"/>
    <property type="molecule type" value="Genomic_DNA"/>
</dbReference>
<sequence length="264" mass="29591">MYDLNKINECLNTDIIGRAIVQYDFLSSTATKAKSIFNTCPGGLIVLSENQSKCIMRMGNEWCCFPDKNIYLSIILKPLVNNLLISKIDMISCAALHKTIFELYNIDCKIKWPNDILINGKKVSSIISNFTSKNSGGIIISFGINTNMDNEDFDINEGIKNTSTSLKIEAGTNIDRELFVGSLLNNLEVYYNCLIKNNIKKPIETCTNNSSIINKEIEVMKKGKKTKRKVLVKGIDEEGQLIVVNEKGNEETLNPGETILIYET</sequence>
<dbReference type="PANTHER" id="PTHR12835:SF5">
    <property type="entry name" value="BIOTIN--PROTEIN LIGASE"/>
    <property type="match status" value="1"/>
</dbReference>
<feature type="domain" description="BPL/LPL catalytic" evidence="2">
    <location>
        <begin position="5"/>
        <end position="195"/>
    </location>
</feature>
<reference evidence="3" key="1">
    <citation type="submission" date="2020-07" db="EMBL/GenBank/DDBJ databases">
        <title>Genomic analysis of a strain of Sedimentibacter Hydroxybenzoicus DSM7310.</title>
        <authorList>
            <person name="Ma S."/>
        </authorList>
    </citation>
    <scope>NUCLEOTIDE SEQUENCE</scope>
    <source>
        <strain evidence="3">DSM 7310</strain>
    </source>
</reference>
<keyword evidence="4" id="KW-1185">Reference proteome</keyword>
<dbReference type="SUPFAM" id="SSF55681">
    <property type="entry name" value="Class II aaRS and biotin synthetases"/>
    <property type="match status" value="1"/>
</dbReference>
<comment type="caution">
    <text evidence="3">The sequence shown here is derived from an EMBL/GenBank/DDBJ whole genome shotgun (WGS) entry which is preliminary data.</text>
</comment>
<dbReference type="InterPro" id="IPR045864">
    <property type="entry name" value="aa-tRNA-synth_II/BPL/LPL"/>
</dbReference>
<dbReference type="InterPro" id="IPR004408">
    <property type="entry name" value="Biotin_CoA_COase_ligase"/>
</dbReference>
<evidence type="ECO:0000256" key="1">
    <source>
        <dbReference type="ARBA" id="ARBA00022598"/>
    </source>
</evidence>
<dbReference type="GO" id="GO:0005737">
    <property type="term" value="C:cytoplasm"/>
    <property type="evidence" value="ECO:0007669"/>
    <property type="project" value="TreeGrafter"/>
</dbReference>
<dbReference type="InterPro" id="IPR004143">
    <property type="entry name" value="BPL_LPL_catalytic"/>
</dbReference>
<gene>
    <name evidence="3" type="ORF">HZF24_17690</name>
</gene>
<dbReference type="Proteomes" id="UP000611629">
    <property type="component" value="Unassembled WGS sequence"/>
</dbReference>
<dbReference type="Pfam" id="PF03099">
    <property type="entry name" value="BPL_LplA_LipB"/>
    <property type="match status" value="1"/>
</dbReference>
<dbReference type="NCBIfam" id="TIGR00121">
    <property type="entry name" value="birA_ligase"/>
    <property type="match status" value="1"/>
</dbReference>
<dbReference type="PANTHER" id="PTHR12835">
    <property type="entry name" value="BIOTIN PROTEIN LIGASE"/>
    <property type="match status" value="1"/>
</dbReference>
<keyword evidence="1 3" id="KW-0436">Ligase</keyword>
<evidence type="ECO:0000313" key="3">
    <source>
        <dbReference type="EMBL" id="NYB75984.1"/>
    </source>
</evidence>
<dbReference type="PROSITE" id="PS51733">
    <property type="entry name" value="BPL_LPL_CATALYTIC"/>
    <property type="match status" value="1"/>
</dbReference>
<dbReference type="EC" id="6.3.4.15" evidence="3"/>
<dbReference type="Gene3D" id="3.30.930.10">
    <property type="entry name" value="Bira Bifunctional Protein, Domain 2"/>
    <property type="match status" value="1"/>
</dbReference>
<name>A0A974GXU4_SEDHY</name>
<dbReference type="GO" id="GO:0009249">
    <property type="term" value="P:protein lipoylation"/>
    <property type="evidence" value="ECO:0007669"/>
    <property type="project" value="UniProtKB-ARBA"/>
</dbReference>
<dbReference type="GO" id="GO:0016740">
    <property type="term" value="F:transferase activity"/>
    <property type="evidence" value="ECO:0007669"/>
    <property type="project" value="UniProtKB-ARBA"/>
</dbReference>
<evidence type="ECO:0000259" key="2">
    <source>
        <dbReference type="PROSITE" id="PS51733"/>
    </source>
</evidence>